<reference evidence="1" key="1">
    <citation type="submission" date="2022-08" db="UniProtKB">
        <authorList>
            <consortium name="EnsemblMetazoa"/>
        </authorList>
    </citation>
    <scope>IDENTIFICATION</scope>
    <source>
        <strain evidence="1">Dongola</strain>
    </source>
</reference>
<dbReference type="EMBL" id="APCN01000144">
    <property type="status" value="NOT_ANNOTATED_CDS"/>
    <property type="molecule type" value="Genomic_DNA"/>
</dbReference>
<dbReference type="EnsemblMetazoa" id="AARA014666-RA">
    <property type="protein sequence ID" value="AARA014666-PA"/>
    <property type="gene ID" value="AARA014666"/>
</dbReference>
<dbReference type="VEuPathDB" id="VectorBase:AARA014666"/>
<dbReference type="Proteomes" id="UP000075840">
    <property type="component" value="Unassembled WGS sequence"/>
</dbReference>
<evidence type="ECO:0000313" key="2">
    <source>
        <dbReference type="Proteomes" id="UP000075840"/>
    </source>
</evidence>
<accession>A0A182IGS6</accession>
<sequence length="47" mass="5371">MYKSLCFSLNVNTHIGELIDFLLVVLYVSSIALLLCKSCFQPFLLLF</sequence>
<organism evidence="1 2">
    <name type="scientific">Anopheles arabiensis</name>
    <name type="common">Mosquito</name>
    <dbReference type="NCBI Taxonomy" id="7173"/>
    <lineage>
        <taxon>Eukaryota</taxon>
        <taxon>Metazoa</taxon>
        <taxon>Ecdysozoa</taxon>
        <taxon>Arthropoda</taxon>
        <taxon>Hexapoda</taxon>
        <taxon>Insecta</taxon>
        <taxon>Pterygota</taxon>
        <taxon>Neoptera</taxon>
        <taxon>Endopterygota</taxon>
        <taxon>Diptera</taxon>
        <taxon>Nematocera</taxon>
        <taxon>Culicoidea</taxon>
        <taxon>Culicidae</taxon>
        <taxon>Anophelinae</taxon>
        <taxon>Anopheles</taxon>
    </lineage>
</organism>
<keyword evidence="2" id="KW-1185">Reference proteome</keyword>
<dbReference type="AlphaFoldDB" id="A0A182IGS6"/>
<proteinExistence type="predicted"/>
<evidence type="ECO:0000313" key="1">
    <source>
        <dbReference type="EnsemblMetazoa" id="AARA014666-PA"/>
    </source>
</evidence>
<name>A0A182IGS6_ANOAR</name>
<protein>
    <submittedName>
        <fullName evidence="1">Uncharacterized protein</fullName>
    </submittedName>
</protein>